<reference evidence="4 5" key="1">
    <citation type="submission" date="2009-05" db="EMBL/GenBank/DDBJ databases">
        <authorList>
            <person name="Setubal J.C."/>
            <person name="Boyle S."/>
            <person name="Crasta O.R."/>
            <person name="Gillespie J.J."/>
            <person name="Kenyon R.W."/>
            <person name="Lu J."/>
            <person name="Mane S."/>
            <person name="Nagrani S."/>
            <person name="Shallom J.M."/>
            <person name="Shallom S."/>
            <person name="Shukla M."/>
            <person name="Snyder E.E."/>
            <person name="Sobral B.W."/>
            <person name="Wattam A.R."/>
            <person name="Will R."/>
            <person name="Williams K."/>
            <person name="Yoo H."/>
            <person name="Munk C."/>
            <person name="Tapia R."/>
            <person name="Green L."/>
            <person name="Rogers Y."/>
            <person name="Detter J.C."/>
            <person name="Bruce D."/>
            <person name="Brettin T.S."/>
            <person name="Tsolis R."/>
        </authorList>
    </citation>
    <scope>NUCLEOTIDE SEQUENCE [LARGE SCALE GENOMIC DNA]</scope>
    <source>
        <strain evidence="4 5">LMG 3301</strain>
    </source>
</reference>
<dbReference type="SUPFAM" id="SSF53756">
    <property type="entry name" value="UDP-Glycosyltransferase/glycogen phosphorylase"/>
    <property type="match status" value="1"/>
</dbReference>
<evidence type="ECO:0000313" key="5">
    <source>
        <dbReference type="Proteomes" id="UP000004386"/>
    </source>
</evidence>
<organism evidence="4 5">
    <name type="scientific">Brucella intermedia LMG 3301</name>
    <dbReference type="NCBI Taxonomy" id="641118"/>
    <lineage>
        <taxon>Bacteria</taxon>
        <taxon>Pseudomonadati</taxon>
        <taxon>Pseudomonadota</taxon>
        <taxon>Alphaproteobacteria</taxon>
        <taxon>Hyphomicrobiales</taxon>
        <taxon>Brucellaceae</taxon>
        <taxon>Brucella/Ochrobactrum group</taxon>
        <taxon>Brucella</taxon>
    </lineage>
</organism>
<evidence type="ECO:0000259" key="3">
    <source>
        <dbReference type="Pfam" id="PF13579"/>
    </source>
</evidence>
<gene>
    <name evidence="4" type="ORF">OINT_2000455</name>
</gene>
<evidence type="ECO:0000259" key="2">
    <source>
        <dbReference type="Pfam" id="PF00534"/>
    </source>
</evidence>
<dbReference type="PANTHER" id="PTHR45947">
    <property type="entry name" value="SULFOQUINOVOSYL TRANSFERASE SQD2"/>
    <property type="match status" value="1"/>
</dbReference>
<dbReference type="PANTHER" id="PTHR45947:SF3">
    <property type="entry name" value="SULFOQUINOVOSYL TRANSFERASE SQD2"/>
    <property type="match status" value="1"/>
</dbReference>
<dbReference type="HOGENOM" id="CLU_009583_11_5_5"/>
<dbReference type="CDD" id="cd03794">
    <property type="entry name" value="GT4_WbuB-like"/>
    <property type="match status" value="1"/>
</dbReference>
<evidence type="ECO:0000256" key="1">
    <source>
        <dbReference type="SAM" id="SignalP"/>
    </source>
</evidence>
<keyword evidence="4" id="KW-0808">Transferase</keyword>
<sequence length="467" mass="52133">MACFTQRGRRFARCRCLPCLCVSCGFGCAVAILCSRETCTGSEIMRVVLANRYYYPDQSATSRMVTSLAHTLVREGIETTVLASRSYHDRRKDVLPARETIGGVDVHRIWTSGFGRGRLVGRAVDYATFHLSAAAWFASNAKKDDVCVVCTDPPLLSVSAALPVRLRRAKLVNWVMDLFPETAMELGLIRSNTVSGRLALILRNWSMRQSALTICPIERMAHYLSTRDIPAESLSVVHHWADRNEIVPVEPAHNSLRRAWGLGRKFVIGYSGNFGRAHEFQTVLDAAERLKHMKSIVFLMIGEGQQRGFVESEVRRRGLTNVMMKPFQPVEKLSESLGAANVHLVSLKPELEHCIVPSKFYGVLAAARPTIFIGDTEGEIGTIVRDFQCGMALRPGDVDALVDAILHLRHSPVGRMSMGNNARYLMETAYSREYGAAVWQSAISRLEEKVVPQAMPVLDRQFQPREL</sequence>
<dbReference type="EMBL" id="ACQA01000002">
    <property type="protein sequence ID" value="EEQ93310.1"/>
    <property type="molecule type" value="Genomic_DNA"/>
</dbReference>
<protein>
    <submittedName>
        <fullName evidence="4">Probable glycosyltransferase wbjE</fullName>
    </submittedName>
</protein>
<dbReference type="AlphaFoldDB" id="C4WN01"/>
<name>C4WN01_9HYPH</name>
<keyword evidence="1" id="KW-0732">Signal</keyword>
<dbReference type="InterPro" id="IPR001296">
    <property type="entry name" value="Glyco_trans_1"/>
</dbReference>
<feature type="domain" description="Glycosyl transferase family 1" evidence="2">
    <location>
        <begin position="261"/>
        <end position="423"/>
    </location>
</feature>
<dbReference type="InterPro" id="IPR028098">
    <property type="entry name" value="Glyco_trans_4-like_N"/>
</dbReference>
<proteinExistence type="predicted"/>
<dbReference type="GO" id="GO:0016758">
    <property type="term" value="F:hexosyltransferase activity"/>
    <property type="evidence" value="ECO:0007669"/>
    <property type="project" value="TreeGrafter"/>
</dbReference>
<dbReference type="Pfam" id="PF13579">
    <property type="entry name" value="Glyco_trans_4_4"/>
    <property type="match status" value="1"/>
</dbReference>
<accession>C4WN01</accession>
<dbReference type="InterPro" id="IPR050194">
    <property type="entry name" value="Glycosyltransferase_grp1"/>
</dbReference>
<feature type="domain" description="Glycosyltransferase subfamily 4-like N-terminal" evidence="3">
    <location>
        <begin position="62"/>
        <end position="238"/>
    </location>
</feature>
<feature type="signal peptide" evidence="1">
    <location>
        <begin position="1"/>
        <end position="31"/>
    </location>
</feature>
<dbReference type="Proteomes" id="UP000004386">
    <property type="component" value="Unassembled WGS sequence"/>
</dbReference>
<dbReference type="Pfam" id="PF00534">
    <property type="entry name" value="Glycos_transf_1"/>
    <property type="match status" value="1"/>
</dbReference>
<evidence type="ECO:0000313" key="4">
    <source>
        <dbReference type="EMBL" id="EEQ93310.1"/>
    </source>
</evidence>
<feature type="chain" id="PRO_5002945517" evidence="1">
    <location>
        <begin position="32"/>
        <end position="467"/>
    </location>
</feature>
<comment type="caution">
    <text evidence="4">The sequence shown here is derived from an EMBL/GenBank/DDBJ whole genome shotgun (WGS) entry which is preliminary data.</text>
</comment>
<dbReference type="Gene3D" id="3.40.50.2000">
    <property type="entry name" value="Glycogen Phosphorylase B"/>
    <property type="match status" value="2"/>
</dbReference>